<gene>
    <name evidence="2" type="ORF">BDN71DRAFT_1369865</name>
</gene>
<dbReference type="AlphaFoldDB" id="A0A9P5ZLT2"/>
<evidence type="ECO:0000313" key="3">
    <source>
        <dbReference type="Proteomes" id="UP000807025"/>
    </source>
</evidence>
<keyword evidence="3" id="KW-1185">Reference proteome</keyword>
<feature type="domain" description="CxC2-like cysteine cluster KDZ transposase-associated" evidence="1">
    <location>
        <begin position="77"/>
        <end position="121"/>
    </location>
</feature>
<evidence type="ECO:0000313" key="2">
    <source>
        <dbReference type="EMBL" id="KAF9490144.1"/>
    </source>
</evidence>
<dbReference type="Proteomes" id="UP000807025">
    <property type="component" value="Unassembled WGS sequence"/>
</dbReference>
<dbReference type="EMBL" id="MU154649">
    <property type="protein sequence ID" value="KAF9490144.1"/>
    <property type="molecule type" value="Genomic_DNA"/>
</dbReference>
<dbReference type="InterPro" id="IPR041457">
    <property type="entry name" value="CxC2_KDZ-assoc"/>
</dbReference>
<organism evidence="2 3">
    <name type="scientific">Pleurotus eryngii</name>
    <name type="common">Boletus of the steppes</name>
    <dbReference type="NCBI Taxonomy" id="5323"/>
    <lineage>
        <taxon>Eukaryota</taxon>
        <taxon>Fungi</taxon>
        <taxon>Dikarya</taxon>
        <taxon>Basidiomycota</taxon>
        <taxon>Agaricomycotina</taxon>
        <taxon>Agaricomycetes</taxon>
        <taxon>Agaricomycetidae</taxon>
        <taxon>Agaricales</taxon>
        <taxon>Pleurotineae</taxon>
        <taxon>Pleurotaceae</taxon>
        <taxon>Pleurotus</taxon>
    </lineage>
</organism>
<evidence type="ECO:0000259" key="1">
    <source>
        <dbReference type="Pfam" id="PF18803"/>
    </source>
</evidence>
<reference evidence="2" key="1">
    <citation type="submission" date="2020-11" db="EMBL/GenBank/DDBJ databases">
        <authorList>
            <consortium name="DOE Joint Genome Institute"/>
            <person name="Ahrendt S."/>
            <person name="Riley R."/>
            <person name="Andreopoulos W."/>
            <person name="Labutti K."/>
            <person name="Pangilinan J."/>
            <person name="Ruiz-Duenas F.J."/>
            <person name="Barrasa J.M."/>
            <person name="Sanchez-Garcia M."/>
            <person name="Camarero S."/>
            <person name="Miyauchi S."/>
            <person name="Serrano A."/>
            <person name="Linde D."/>
            <person name="Babiker R."/>
            <person name="Drula E."/>
            <person name="Ayuso-Fernandez I."/>
            <person name="Pacheco R."/>
            <person name="Padilla G."/>
            <person name="Ferreira P."/>
            <person name="Barriuso J."/>
            <person name="Kellner H."/>
            <person name="Castanera R."/>
            <person name="Alfaro M."/>
            <person name="Ramirez L."/>
            <person name="Pisabarro A.G."/>
            <person name="Kuo A."/>
            <person name="Tritt A."/>
            <person name="Lipzen A."/>
            <person name="He G."/>
            <person name="Yan M."/>
            <person name="Ng V."/>
            <person name="Cullen D."/>
            <person name="Martin F."/>
            <person name="Rosso M.-N."/>
            <person name="Henrissat B."/>
            <person name="Hibbett D."/>
            <person name="Martinez A.T."/>
            <person name="Grigoriev I.V."/>
        </authorList>
    </citation>
    <scope>NUCLEOTIDE SEQUENCE</scope>
    <source>
        <strain evidence="2">ATCC 90797</strain>
    </source>
</reference>
<dbReference type="OrthoDB" id="2682806at2759"/>
<feature type="non-terminal residue" evidence="2">
    <location>
        <position position="121"/>
    </location>
</feature>
<accession>A0A9P5ZLT2</accession>
<proteinExistence type="predicted"/>
<sequence length="121" mass="13800">WIPFHEQFLLQLLRREGRSRSFISCPGCLSDAASYCCMDCYDESLYCKQCMVDSHAQTPFHRIEHWTEARFFARVSLKALGLRIQLGHDLGRTCLNPSRAKGDAFVIIDATGIHEVGLDFC</sequence>
<protein>
    <recommendedName>
        <fullName evidence="1">CxC2-like cysteine cluster KDZ transposase-associated domain-containing protein</fullName>
    </recommendedName>
</protein>
<dbReference type="Pfam" id="PF18803">
    <property type="entry name" value="CxC2"/>
    <property type="match status" value="1"/>
</dbReference>
<comment type="caution">
    <text evidence="2">The sequence shown here is derived from an EMBL/GenBank/DDBJ whole genome shotgun (WGS) entry which is preliminary data.</text>
</comment>
<feature type="non-terminal residue" evidence="2">
    <location>
        <position position="1"/>
    </location>
</feature>
<name>A0A9P5ZLT2_PLEER</name>